<dbReference type="AlphaFoldDB" id="A0A8X6FGS1"/>
<organism evidence="2 3">
    <name type="scientific">Trichonephila clavata</name>
    <name type="common">Joro spider</name>
    <name type="synonym">Nephila clavata</name>
    <dbReference type="NCBI Taxonomy" id="2740835"/>
    <lineage>
        <taxon>Eukaryota</taxon>
        <taxon>Metazoa</taxon>
        <taxon>Ecdysozoa</taxon>
        <taxon>Arthropoda</taxon>
        <taxon>Chelicerata</taxon>
        <taxon>Arachnida</taxon>
        <taxon>Araneae</taxon>
        <taxon>Araneomorphae</taxon>
        <taxon>Entelegynae</taxon>
        <taxon>Araneoidea</taxon>
        <taxon>Nephilidae</taxon>
        <taxon>Trichonephila</taxon>
    </lineage>
</organism>
<evidence type="ECO:0000313" key="2">
    <source>
        <dbReference type="EMBL" id="GFQ79702.1"/>
    </source>
</evidence>
<proteinExistence type="predicted"/>
<keyword evidence="3" id="KW-1185">Reference proteome</keyword>
<evidence type="ECO:0000256" key="1">
    <source>
        <dbReference type="SAM" id="MobiDB-lite"/>
    </source>
</evidence>
<accession>A0A8X6FGS1</accession>
<feature type="region of interest" description="Disordered" evidence="1">
    <location>
        <begin position="67"/>
        <end position="127"/>
    </location>
</feature>
<sequence length="127" mass="14341">MKRYNQKAYKLDPPTPAHSETSKPYGRRPLEEEVYPLSKKHFRIPKKSPKIIIKPVVRSSVMIARPALAAPQPVSIPPVQTRKPEPPVSQPSQQISLPDSRVSQPPQQTRLPDSRVSQPPQQIQLTD</sequence>
<protein>
    <submittedName>
        <fullName evidence="2">Uncharacterized protein</fullName>
    </submittedName>
</protein>
<name>A0A8X6FGS1_TRICU</name>
<evidence type="ECO:0000313" key="3">
    <source>
        <dbReference type="Proteomes" id="UP000887116"/>
    </source>
</evidence>
<dbReference type="EMBL" id="BMAO01032099">
    <property type="protein sequence ID" value="GFQ79702.1"/>
    <property type="molecule type" value="Genomic_DNA"/>
</dbReference>
<feature type="region of interest" description="Disordered" evidence="1">
    <location>
        <begin position="1"/>
        <end position="30"/>
    </location>
</feature>
<gene>
    <name evidence="2" type="ORF">TNCT_552291</name>
</gene>
<comment type="caution">
    <text evidence="2">The sequence shown here is derived from an EMBL/GenBank/DDBJ whole genome shotgun (WGS) entry which is preliminary data.</text>
</comment>
<dbReference type="Proteomes" id="UP000887116">
    <property type="component" value="Unassembled WGS sequence"/>
</dbReference>
<reference evidence="2" key="1">
    <citation type="submission" date="2020-07" db="EMBL/GenBank/DDBJ databases">
        <title>Multicomponent nature underlies the extraordinary mechanical properties of spider dragline silk.</title>
        <authorList>
            <person name="Kono N."/>
            <person name="Nakamura H."/>
            <person name="Mori M."/>
            <person name="Yoshida Y."/>
            <person name="Ohtoshi R."/>
            <person name="Malay A.D."/>
            <person name="Moran D.A.P."/>
            <person name="Tomita M."/>
            <person name="Numata K."/>
            <person name="Arakawa K."/>
        </authorList>
    </citation>
    <scope>NUCLEOTIDE SEQUENCE</scope>
</reference>
<feature type="compositionally biased region" description="Polar residues" evidence="1">
    <location>
        <begin position="90"/>
        <end position="127"/>
    </location>
</feature>